<accession>A0ABD1H7N8</accession>
<evidence type="ECO:0000313" key="2">
    <source>
        <dbReference type="Proteomes" id="UP001567538"/>
    </source>
</evidence>
<organism evidence="1 2">
    <name type="scientific">Salvia divinorum</name>
    <name type="common">Maria pastora</name>
    <name type="synonym">Diviner's sage</name>
    <dbReference type="NCBI Taxonomy" id="28513"/>
    <lineage>
        <taxon>Eukaryota</taxon>
        <taxon>Viridiplantae</taxon>
        <taxon>Streptophyta</taxon>
        <taxon>Embryophyta</taxon>
        <taxon>Tracheophyta</taxon>
        <taxon>Spermatophyta</taxon>
        <taxon>Magnoliopsida</taxon>
        <taxon>eudicotyledons</taxon>
        <taxon>Gunneridae</taxon>
        <taxon>Pentapetalae</taxon>
        <taxon>asterids</taxon>
        <taxon>lamiids</taxon>
        <taxon>Lamiales</taxon>
        <taxon>Lamiaceae</taxon>
        <taxon>Nepetoideae</taxon>
        <taxon>Mentheae</taxon>
        <taxon>Salviinae</taxon>
        <taxon>Salvia</taxon>
        <taxon>Salvia subgen. Calosphace</taxon>
    </lineage>
</organism>
<proteinExistence type="predicted"/>
<comment type="caution">
    <text evidence="1">The sequence shown here is derived from an EMBL/GenBank/DDBJ whole genome shotgun (WGS) entry which is preliminary data.</text>
</comment>
<evidence type="ECO:0000313" key="1">
    <source>
        <dbReference type="EMBL" id="KAL1552445.1"/>
    </source>
</evidence>
<sequence>MFPKIEGLKLSFPTPCTEPLTIFPFSFPLAQTLLAADFSHCPTFTNNHPPLLSSAVTDFRDSLSIDRRDCFRVELDFL</sequence>
<keyword evidence="2" id="KW-1185">Reference proteome</keyword>
<dbReference type="AlphaFoldDB" id="A0ABD1H7N8"/>
<name>A0ABD1H7N8_SALDI</name>
<dbReference type="EMBL" id="JBEAFC010000006">
    <property type="protein sequence ID" value="KAL1552445.1"/>
    <property type="molecule type" value="Genomic_DNA"/>
</dbReference>
<protein>
    <submittedName>
        <fullName evidence="1">Uncharacterized protein</fullName>
    </submittedName>
</protein>
<gene>
    <name evidence="1" type="ORF">AAHA92_13240</name>
</gene>
<dbReference type="Proteomes" id="UP001567538">
    <property type="component" value="Unassembled WGS sequence"/>
</dbReference>
<reference evidence="1 2" key="1">
    <citation type="submission" date="2024-06" db="EMBL/GenBank/DDBJ databases">
        <title>A chromosome level genome sequence of Diviner's sage (Salvia divinorum).</title>
        <authorList>
            <person name="Ford S.A."/>
            <person name="Ro D.-K."/>
            <person name="Ness R.W."/>
            <person name="Phillips M.A."/>
        </authorList>
    </citation>
    <scope>NUCLEOTIDE SEQUENCE [LARGE SCALE GENOMIC DNA]</scope>
    <source>
        <strain evidence="1">SAF-2024a</strain>
        <tissue evidence="1">Leaf</tissue>
    </source>
</reference>